<gene>
    <name evidence="6" type="ORF">K1Y79_22970</name>
</gene>
<dbReference type="PANTHER" id="PTHR45527:SF14">
    <property type="entry name" value="PLIPASTATIN SYNTHASE SUBUNIT B"/>
    <property type="match status" value="1"/>
</dbReference>
<evidence type="ECO:0000313" key="7">
    <source>
        <dbReference type="Proteomes" id="UP000812961"/>
    </source>
</evidence>
<protein>
    <submittedName>
        <fullName evidence="6">Amino acid adenylation domain-containing protein</fullName>
    </submittedName>
</protein>
<dbReference type="PROSITE" id="PS00012">
    <property type="entry name" value="PHOSPHOPANTETHEINE"/>
    <property type="match status" value="2"/>
</dbReference>
<feature type="domain" description="Carrier" evidence="5">
    <location>
        <begin position="1196"/>
        <end position="1273"/>
    </location>
</feature>
<dbReference type="CDD" id="cd17643">
    <property type="entry name" value="A_NRPS_Cytc1-like"/>
    <property type="match status" value="1"/>
</dbReference>
<dbReference type="SUPFAM" id="SSF52777">
    <property type="entry name" value="CoA-dependent acyltransferases"/>
    <property type="match status" value="9"/>
</dbReference>
<dbReference type="InterPro" id="IPR023213">
    <property type="entry name" value="CAT-like_dom_sf"/>
</dbReference>
<dbReference type="Gene3D" id="3.30.559.30">
    <property type="entry name" value="Nonribosomal peptide synthetase, condensation domain"/>
    <property type="match status" value="5"/>
</dbReference>
<comment type="cofactor">
    <cofactor evidence="1">
        <name>pantetheine 4'-phosphate</name>
        <dbReference type="ChEBI" id="CHEBI:47942"/>
    </cofactor>
</comment>
<evidence type="ECO:0000256" key="4">
    <source>
        <dbReference type="ARBA" id="ARBA00022737"/>
    </source>
</evidence>
<evidence type="ECO:0000256" key="3">
    <source>
        <dbReference type="ARBA" id="ARBA00022553"/>
    </source>
</evidence>
<dbReference type="Pfam" id="PF00668">
    <property type="entry name" value="Condensation"/>
    <property type="match status" value="4"/>
</dbReference>
<dbReference type="Gene3D" id="1.10.1200.10">
    <property type="entry name" value="ACP-like"/>
    <property type="match status" value="3"/>
</dbReference>
<dbReference type="CDD" id="cd19543">
    <property type="entry name" value="DCL_NRPS"/>
    <property type="match status" value="1"/>
</dbReference>
<evidence type="ECO:0000256" key="2">
    <source>
        <dbReference type="ARBA" id="ARBA00022450"/>
    </source>
</evidence>
<dbReference type="InterPro" id="IPR001242">
    <property type="entry name" value="Condensation_dom"/>
</dbReference>
<feature type="domain" description="Carrier" evidence="5">
    <location>
        <begin position="2237"/>
        <end position="2311"/>
    </location>
</feature>
<feature type="domain" description="Carrier" evidence="5">
    <location>
        <begin position="3700"/>
        <end position="3777"/>
    </location>
</feature>
<evidence type="ECO:0000313" key="6">
    <source>
        <dbReference type="EMBL" id="MBW8687219.1"/>
    </source>
</evidence>
<dbReference type="CDD" id="cd05930">
    <property type="entry name" value="A_NRPS"/>
    <property type="match status" value="2"/>
</dbReference>
<dbReference type="Gene3D" id="3.30.559.10">
    <property type="entry name" value="Chloramphenicol acetyltransferase-like domain"/>
    <property type="match status" value="4"/>
</dbReference>
<dbReference type="Gene3D" id="2.30.38.10">
    <property type="entry name" value="Luciferase, Domain 3"/>
    <property type="match status" value="1"/>
</dbReference>
<dbReference type="SMART" id="SM00823">
    <property type="entry name" value="PKS_PP"/>
    <property type="match status" value="3"/>
</dbReference>
<dbReference type="Proteomes" id="UP000812961">
    <property type="component" value="Unassembled WGS sequence"/>
</dbReference>
<evidence type="ECO:0000256" key="1">
    <source>
        <dbReference type="ARBA" id="ARBA00001957"/>
    </source>
</evidence>
<reference evidence="6 7" key="1">
    <citation type="submission" date="2021-08" db="EMBL/GenBank/DDBJ databases">
        <title>The genome sequence of Chitinophaga sp. B61.</title>
        <authorList>
            <person name="Zhang X."/>
        </authorList>
    </citation>
    <scope>NUCLEOTIDE SEQUENCE [LARGE SCALE GENOMIC DNA]</scope>
    <source>
        <strain evidence="6 7">B61</strain>
    </source>
</reference>
<dbReference type="InterPro" id="IPR010060">
    <property type="entry name" value="NRPS_synth"/>
</dbReference>
<dbReference type="InterPro" id="IPR009081">
    <property type="entry name" value="PP-bd_ACP"/>
</dbReference>
<accession>A0ABS7GHP3</accession>
<dbReference type="PANTHER" id="PTHR45527">
    <property type="entry name" value="NONRIBOSOMAL PEPTIDE SYNTHETASE"/>
    <property type="match status" value="1"/>
</dbReference>
<dbReference type="CDD" id="cd19534">
    <property type="entry name" value="E_NRPS"/>
    <property type="match status" value="1"/>
</dbReference>
<dbReference type="InterPro" id="IPR036736">
    <property type="entry name" value="ACP-like_sf"/>
</dbReference>
<keyword evidence="2" id="KW-0596">Phosphopantetheine</keyword>
<dbReference type="InterPro" id="IPR000873">
    <property type="entry name" value="AMP-dep_synth/lig_dom"/>
</dbReference>
<dbReference type="InterPro" id="IPR010071">
    <property type="entry name" value="AA_adenyl_dom"/>
</dbReference>
<name>A0ABS7GHP3_9BACT</name>
<keyword evidence="7" id="KW-1185">Reference proteome</keyword>
<dbReference type="PROSITE" id="PS00455">
    <property type="entry name" value="AMP_BINDING"/>
    <property type="match status" value="3"/>
</dbReference>
<dbReference type="InterPro" id="IPR025110">
    <property type="entry name" value="AMP-bd_C"/>
</dbReference>
<dbReference type="PROSITE" id="PS50075">
    <property type="entry name" value="CARRIER"/>
    <property type="match status" value="3"/>
</dbReference>
<dbReference type="Gene3D" id="3.30.300.30">
    <property type="match status" value="3"/>
</dbReference>
<dbReference type="Pfam" id="PF00550">
    <property type="entry name" value="PP-binding"/>
    <property type="match status" value="3"/>
</dbReference>
<evidence type="ECO:0000259" key="5">
    <source>
        <dbReference type="PROSITE" id="PS50075"/>
    </source>
</evidence>
<keyword evidence="4" id="KW-0677">Repeat</keyword>
<organism evidence="6 7">
    <name type="scientific">Chitinophaga rhizophila</name>
    <dbReference type="NCBI Taxonomy" id="2866212"/>
    <lineage>
        <taxon>Bacteria</taxon>
        <taxon>Pseudomonadati</taxon>
        <taxon>Bacteroidota</taxon>
        <taxon>Chitinophagia</taxon>
        <taxon>Chitinophagales</taxon>
        <taxon>Chitinophagaceae</taxon>
        <taxon>Chitinophaga</taxon>
    </lineage>
</organism>
<dbReference type="InterPro" id="IPR042099">
    <property type="entry name" value="ANL_N_sf"/>
</dbReference>
<dbReference type="EMBL" id="JAICCF010000004">
    <property type="protein sequence ID" value="MBW8687219.1"/>
    <property type="molecule type" value="Genomic_DNA"/>
</dbReference>
<dbReference type="Gene3D" id="3.40.50.980">
    <property type="match status" value="2"/>
</dbReference>
<dbReference type="Gene3D" id="3.40.50.12780">
    <property type="entry name" value="N-terminal domain of ligase-like"/>
    <property type="match status" value="2"/>
</dbReference>
<dbReference type="NCBIfam" id="TIGR01733">
    <property type="entry name" value="AA-adenyl-dom"/>
    <property type="match status" value="3"/>
</dbReference>
<dbReference type="NCBIfam" id="NF003417">
    <property type="entry name" value="PRK04813.1"/>
    <property type="match status" value="3"/>
</dbReference>
<dbReference type="RefSeq" id="WP_220252541.1">
    <property type="nucleotide sequence ID" value="NZ_JAICCF010000004.1"/>
</dbReference>
<dbReference type="SUPFAM" id="SSF47336">
    <property type="entry name" value="ACP-like"/>
    <property type="match status" value="3"/>
</dbReference>
<dbReference type="SUPFAM" id="SSF56801">
    <property type="entry name" value="Acetyl-CoA synthetase-like"/>
    <property type="match status" value="3"/>
</dbReference>
<proteinExistence type="predicted"/>
<dbReference type="Pfam" id="PF00501">
    <property type="entry name" value="AMP-binding"/>
    <property type="match status" value="3"/>
</dbReference>
<dbReference type="NCBIfam" id="TIGR01720">
    <property type="entry name" value="NRPS-para261"/>
    <property type="match status" value="1"/>
</dbReference>
<dbReference type="InterPro" id="IPR045851">
    <property type="entry name" value="AMP-bd_C_sf"/>
</dbReference>
<dbReference type="CDD" id="cd19531">
    <property type="entry name" value="LCL_NRPS-like"/>
    <property type="match status" value="1"/>
</dbReference>
<comment type="caution">
    <text evidence="6">The sequence shown here is derived from an EMBL/GenBank/DDBJ whole genome shotgun (WGS) entry which is preliminary data.</text>
</comment>
<dbReference type="Pfam" id="PF13193">
    <property type="entry name" value="AMP-binding_C"/>
    <property type="match status" value="1"/>
</dbReference>
<keyword evidence="3" id="KW-0597">Phosphoprotein</keyword>
<sequence length="3796" mass="423701">MSQQSTLDLSALNINSNIAVRNYWKNRLSDFQIVSYFNQHAPAAIRRDSVMETHTIEAVGSLTREFNAIAGSPAAKHIVLMAAIGALANKYTTVTDVMIFTPVYESDSQHIVPFRMHVTDTQTFAGVVTAVKDNLVKDMGYANFPLERMFGKALADLPLSSAIGMLTDELHVQEQFAHLPVGLLFCFNTRNGALKLELKYNSSVYTPDLAGTIADLFFNLLQKCIAERRVSLKEISLLTGEEKDAIFRGLNNGQQEATLLASYHQERMWFIDYFEAGDLYTAGPVYHNIPLIIELKDVIQSAQLEGRMQHLLARYEILRTVIINIEDSIQQHILDKPDFRFRSLAAASDQELDRLTSDEINTAFELDKLLIRGTLINKWDGGQRVIIVLHHAVADRFTIHALTRELFEENTTPFLPYHRFSEWQKEGFRQLEFHLFPFWKRMLSGGRLKALELPTDRARAKIHIYKAGIVDIAVPQQVTTELLACQAATGISARVILMAIFKVLLYRYARHEEIVIGTSVDNRHAGLSGMIGPVANLIVIRSFVPQAGSFTEYLHQLAEIYDSCLAHSEMPFDKLVADLAPEKDMARTALFDVLYQFEERTALPAGISVVETNLGYGKYDLNLLLQLDGDVLQGKLVYNSEYFDADTVSAFARHFYELANSLLTAPEASLSSARLLPVEEEQSLLQSLDYSEVDFPVSETVHSLFEKQAALHGDRPALIFGDRTMSYGELNEASERLAAYLRNAGVQPGVIVGLLVDRGMETVIGMLGILKAGGAYLPVDVTYPESRKSYMVEDSGTPLLLSTKDVTDAASYGVPVYYIEDGITYDGSLDRTTGSGPADLCYIIYTSGTTGNPKGVMVGHSHVVRLLFNEAFQFDFNESDVWTMFHSHCFDFSVWEMYGALLYGGRLVIIPRIVARDPLAYLELLEKEGVTVLNQTPWSFYQLSSGPRKDLRLRYVIFGGEALVPSKLRQFHETYPQVKLINMFGITETTVHVTYKELTTADLDQDVSNIGKPIPTLSLYILDEQMRPVPRGVLGELYVGGAGVAQGYLNKAELTSRRFIDNPYGAGLLYRSGDQGRQLASGDVEYLGRIDSQVKIRGFRIELGEIESHLSGYAGISSSVVHPYEESGEKSLVAYYVTSSELDHGSLRQYLSSKLPEHMVPSYFMRLSSLPLTGNGKIDRRSLPAPVIGEEDSFVPAGDELESRLVAIWSEVLKVEEERISVTRSFFELGGHSLKVTILSNKIQQALSVSVPVKEIFTNQDIRSLATYIRSCLPGSYYPVPVAPLAALYPLSSAQKRLYFLYEMNRESLAYNMLQVTRLYGRVDIPYLTACFHKLIMRHESLRTAIVPVGDSVMQQVANSVDFTISIYESTEDSAMRIIEGFHRPFDLSVSPLIRVGLVKISEEEHLLLMDMHHIITDGLSQIILIREFMQIYAGEALPALRIGYKDYAVWQESESQLAIRADRRSYWLDVFSGELPVLTLPLDYKRPLIPGDKGDVVRFTLSREEVAGLKSLATESQATLFMVMLSLYNILLSRLSNQDDVVVGITVSGRYHADLEPLTGMFVNTVPLRNYPRRNQSFMTYLADVRRRTLEDLEHQSYPFELLVEDLAVQRDTSRNPLFDVMFAYENFDVATLAIPGLQLQPYIHNELLSKFDMTLTVTESSEDLHLDFEYATDLFKRNTIVRFATYYQQIVRAVVDDRNVLLSDIAMLPVEEKYALLQEFNNTGRPYGEATFTEVFSKQVQHHAQAIAVKHQSVELDYQTLDARSNSIAQLLISAGAVPGAVIPLLMDRTIDLLVWIIGVQKMGGVFIALDTRHPADRIAGVLNDCSPYLLVTQEKYASGLGVNVKTILADSISDELPNAENWQPVIRSAEDIAYIVYTSGSTGVPKGVLLDHAGMVNHFYGLRDLLQLTAADRFAQTAECSFDIYLVQMLLALTVGGCTHIVDREVMLDVNRLSDELIAGDITILEVVPSVIRMLANAGPLQLGKLRCVISTGEALTRELALAWYRSFPDIQLINLYGPAETSDDVSYYIVPKDLEEEGSINLPVGYPLPNFHIHILDSSLRLCPVGVSGEICIAGVGVGKGYIKDRSLTASKFVVNPYAADAAYSRMYRTGDIGYRDEQGLIYLSGRVDNMIKIRGARIEAGDIEALLQQFDSISQTLVVCRENREQKYLVAYYAAPAEIESDLLAGYLSGKLPEYMVPAAYVHLTTFPLTLSGKIDKRALPEPVFAEEVYQAPSTKEEILLAEVWTKILGVARVGIVDNFFSLGGDSIKSIQISSRVRAAGYELSVKDIFANQTIRALARRMKVLRTKVKQEVVQGTSVLTPVQKYYLNGAIAAKAHYNQSVMLHFPAGISGDVVRQIFTYLQLHHDALRIVLKEGPAGLQLDTKSPDLPISLTEYASYSEDACTDLQSGIDLFAGPLMKLGLFHLAEGSHLLIVIHHLVIDGVSWRILFEDITTLYEQVLQKQPFSLPGRTASFLSWAGHLQQYMATPGYQKGQSYWKKFENHQCGMIARDIPSGENRGVDVRHTGFSVDEVYTRQLLREVPDSFRTSVEEVLLTAFTAAVSLQYGQSKVRIDLEGHGREDVVGAVDVSRTIGWFTSVYPVLLEQKGSNWGDRLRNVKESLRTIPNKGIDYLLYRSADAERSGISFNYLGQFDTDTSNEYYRISDLGRGYDIDPQQTREYDWDITGMISGEVLHVNISYSSLQYAAETIQGLLGHFEACLLAIINYCLDKTHAALSPSDLTGNNISMEVLDQLQSQYALQDIYPLSPMQEGMLFHTLYDSEADHYFEQICYNLDGKLNVRAVENTLQALTSRYDILRTIFLYEGYDQLLQVVLKERTVDFSFLDMRRACLEEGAAVVVARCQEQDKQRKFVLNRDVLMRLTIVQTAADTYRFIWSMHHILMDGWCMGLLIRDFNELYDAAVKGRRPALEPVQPYAAYIKWLEERDPKVGLAYWDNYLKGYDLPAGLPKKGISSGGNAFVPSSQLLTLQDAQAASLNELSVKYGVSVYTILQCIWGFLLQFYNDKDDVVFGSVVSGRPAEVEGIESMLGLFINTVPVRIYTSGEDSISDVFQRVQRQLLDSEEYHYNTLPDIQSRSELGRQLLDHILIYENYPVSEEVGSNSSDYRISDMHVFEQTNYDLSVVIVPGTPFTIRFDYNSGIYSEQLIGQVMMHLEQLMTVVVNDPSLRVKELSLSTDLGNYNNTAKAFEEELSIIALFDQQAARTPDAIAIEHEGKAISYAALQSLSNGIAAALSTAGIQEGDLVGVLLDREPGFVYSVLGILRLGAAYIPVDTTYPSGRIAGIFTDGQVKAVITGEAYAGQCEGFRVLVLEDLAMDSKAVQPVLAGGDRLAYMIYTSGSTGVPKGVMISHRSLVNYITWAAGLYIKSSPAVFALYTSVSFDLTITSLFTPLVTGGRLLLYSSHDPLLLEEVIKDARLTVLKMTPSHLKLLSEISIPAGHSLETLIVGGEQLESRVAAAVYNQFEGRVSIYNEYGPTEATVGCMYYVYQPSDEYVNVPIGYPAANTQIYLLDRYQRPVPAGAVGELYIGGAGVAQGYYGKASLTAEVFIPNPFMPGTLMYRSKDTGIYDAGCGLLFTGRSDSQLKIRGYRIEPGEIVHHVCQHAGIREAVVLERHQQLVCYYVSEEACEITLGDVLPAYMIPSHYVHLVSLPLTSNGKLDTGALPDPVGGMDEYESPSAGTAQQLADIWADILKIEVSSISAKANFFTLGGHSLNALTLRNRIYHAFNVHMSLKELFEYNTIEHAAEYIDNELWVKQQQKQKNLSDEEYLID</sequence>
<dbReference type="InterPro" id="IPR006162">
    <property type="entry name" value="Ppantetheine_attach_site"/>
</dbReference>
<dbReference type="InterPro" id="IPR020845">
    <property type="entry name" value="AMP-binding_CS"/>
</dbReference>
<dbReference type="InterPro" id="IPR020806">
    <property type="entry name" value="PKS_PP-bd"/>
</dbReference>